<feature type="compositionally biased region" description="Polar residues" evidence="1">
    <location>
        <begin position="10"/>
        <end position="19"/>
    </location>
</feature>
<proteinExistence type="predicted"/>
<evidence type="ECO:0000313" key="2">
    <source>
        <dbReference type="EMBL" id="JAI04086.1"/>
    </source>
</evidence>
<evidence type="ECO:0000256" key="1">
    <source>
        <dbReference type="SAM" id="MobiDB-lite"/>
    </source>
</evidence>
<feature type="region of interest" description="Disordered" evidence="1">
    <location>
        <begin position="1"/>
        <end position="31"/>
    </location>
</feature>
<organism evidence="2">
    <name type="scientific">Anguilla anguilla</name>
    <name type="common">European freshwater eel</name>
    <name type="synonym">Muraena anguilla</name>
    <dbReference type="NCBI Taxonomy" id="7936"/>
    <lineage>
        <taxon>Eukaryota</taxon>
        <taxon>Metazoa</taxon>
        <taxon>Chordata</taxon>
        <taxon>Craniata</taxon>
        <taxon>Vertebrata</taxon>
        <taxon>Euteleostomi</taxon>
        <taxon>Actinopterygii</taxon>
        <taxon>Neopterygii</taxon>
        <taxon>Teleostei</taxon>
        <taxon>Anguilliformes</taxon>
        <taxon>Anguillidae</taxon>
        <taxon>Anguilla</taxon>
    </lineage>
</organism>
<dbReference type="AlphaFoldDB" id="A0A0E9XQF2"/>
<name>A0A0E9XQF2_ANGAN</name>
<accession>A0A0E9XQF2</accession>
<dbReference type="EMBL" id="GBXM01004492">
    <property type="protein sequence ID" value="JAI04086.1"/>
    <property type="molecule type" value="Transcribed_RNA"/>
</dbReference>
<sequence>MTHIRDQFHMQENSNSSRGQLRVIDNYQKCP</sequence>
<protein>
    <submittedName>
        <fullName evidence="2">Uncharacterized protein</fullName>
    </submittedName>
</protein>
<reference evidence="2" key="1">
    <citation type="submission" date="2014-11" db="EMBL/GenBank/DDBJ databases">
        <authorList>
            <person name="Amaro Gonzalez C."/>
        </authorList>
    </citation>
    <scope>NUCLEOTIDE SEQUENCE</scope>
</reference>
<reference evidence="2" key="2">
    <citation type="journal article" date="2015" name="Fish Shellfish Immunol.">
        <title>Early steps in the European eel (Anguilla anguilla)-Vibrio vulnificus interaction in the gills: Role of the RtxA13 toxin.</title>
        <authorList>
            <person name="Callol A."/>
            <person name="Pajuelo D."/>
            <person name="Ebbesson L."/>
            <person name="Teles M."/>
            <person name="MacKenzie S."/>
            <person name="Amaro C."/>
        </authorList>
    </citation>
    <scope>NUCLEOTIDE SEQUENCE</scope>
</reference>